<evidence type="ECO:0000256" key="1">
    <source>
        <dbReference type="ARBA" id="ARBA00004741"/>
    </source>
</evidence>
<evidence type="ECO:0000313" key="9">
    <source>
        <dbReference type="EMBL" id="GLB36243.1"/>
    </source>
</evidence>
<proteinExistence type="predicted"/>
<dbReference type="EC" id="4.2.1.51" evidence="2"/>
<keyword evidence="3" id="KW-0028">Amino-acid biosynthesis</keyword>
<dbReference type="FunFam" id="3.40.190.10:FF:000034">
    <property type="entry name" value="Chorismate mutase/prephenate dehydratase"/>
    <property type="match status" value="1"/>
</dbReference>
<dbReference type="EMBL" id="BRPK01000003">
    <property type="protein sequence ID" value="GLB36243.1"/>
    <property type="molecule type" value="Genomic_DNA"/>
</dbReference>
<dbReference type="PIRSF" id="PIRSF001500">
    <property type="entry name" value="Chor_mut_pdt_Ppr"/>
    <property type="match status" value="1"/>
</dbReference>
<dbReference type="Gene3D" id="3.40.190.10">
    <property type="entry name" value="Periplasmic binding protein-like II"/>
    <property type="match status" value="2"/>
</dbReference>
<dbReference type="Proteomes" id="UP001063166">
    <property type="component" value="Unassembled WGS sequence"/>
</dbReference>
<dbReference type="AlphaFoldDB" id="A0A9P3PIU6"/>
<evidence type="ECO:0000259" key="8">
    <source>
        <dbReference type="PROSITE" id="PS51171"/>
    </source>
</evidence>
<comment type="pathway">
    <text evidence="1">Amino-acid biosynthesis; L-phenylalanine biosynthesis; phenylpyruvate from prephenate: step 1/1.</text>
</comment>
<evidence type="ECO:0000256" key="3">
    <source>
        <dbReference type="ARBA" id="ARBA00022605"/>
    </source>
</evidence>
<dbReference type="GO" id="GO:0009094">
    <property type="term" value="P:L-phenylalanine biosynthetic process"/>
    <property type="evidence" value="ECO:0007669"/>
    <property type="project" value="UniProtKB-KW"/>
</dbReference>
<feature type="domain" description="Prephenate dehydratase" evidence="8">
    <location>
        <begin position="3"/>
        <end position="178"/>
    </location>
</feature>
<comment type="catalytic activity">
    <reaction evidence="7">
        <text>prephenate + H(+) = 3-phenylpyruvate + CO2 + H2O</text>
        <dbReference type="Rhea" id="RHEA:21648"/>
        <dbReference type="ChEBI" id="CHEBI:15377"/>
        <dbReference type="ChEBI" id="CHEBI:15378"/>
        <dbReference type="ChEBI" id="CHEBI:16526"/>
        <dbReference type="ChEBI" id="CHEBI:18005"/>
        <dbReference type="ChEBI" id="CHEBI:29934"/>
        <dbReference type="EC" id="4.2.1.51"/>
    </reaction>
</comment>
<dbReference type="SUPFAM" id="SSF53850">
    <property type="entry name" value="Periplasmic binding protein-like II"/>
    <property type="match status" value="1"/>
</dbReference>
<organism evidence="9 10">
    <name type="scientific">Lyophyllum shimeji</name>
    <name type="common">Hon-shimeji</name>
    <name type="synonym">Tricholoma shimeji</name>
    <dbReference type="NCBI Taxonomy" id="47721"/>
    <lineage>
        <taxon>Eukaryota</taxon>
        <taxon>Fungi</taxon>
        <taxon>Dikarya</taxon>
        <taxon>Basidiomycota</taxon>
        <taxon>Agaricomycotina</taxon>
        <taxon>Agaricomycetes</taxon>
        <taxon>Agaricomycetidae</taxon>
        <taxon>Agaricales</taxon>
        <taxon>Tricholomatineae</taxon>
        <taxon>Lyophyllaceae</taxon>
        <taxon>Lyophyllum</taxon>
    </lineage>
</organism>
<dbReference type="InterPro" id="IPR001086">
    <property type="entry name" value="Preph_deHydtase"/>
</dbReference>
<accession>A0A9P3PIU6</accession>
<evidence type="ECO:0000256" key="5">
    <source>
        <dbReference type="ARBA" id="ARBA00023222"/>
    </source>
</evidence>
<dbReference type="PANTHER" id="PTHR21022:SF19">
    <property type="entry name" value="PREPHENATE DEHYDRATASE-RELATED"/>
    <property type="match status" value="1"/>
</dbReference>
<keyword evidence="4" id="KW-0057">Aromatic amino acid biosynthesis</keyword>
<dbReference type="OrthoDB" id="983542at2759"/>
<dbReference type="Pfam" id="PF00800">
    <property type="entry name" value="PDT"/>
    <property type="match status" value="1"/>
</dbReference>
<dbReference type="GO" id="GO:0005737">
    <property type="term" value="C:cytoplasm"/>
    <property type="evidence" value="ECO:0007669"/>
    <property type="project" value="TreeGrafter"/>
</dbReference>
<sequence>MFKVAVLGPLGTYTHEAAHKLFGPGVEYYDRDTIEGVFQALPAIADAGVVPQENSIFGNVIETYDNLREAGFVRGEVTLEVMHCLLVRPGVKLQDIQKVLSHEQALGQCRGFLRTHLPSASLVKTSSTAAAARALLDNSSNCAAICSRVCASLFGLTILYEGIQDETANFTRFYLITSDNKVALPTWLPTIEPSRALIRILAEIHPSSTGPGISKFLAALQLDFIRIDRRPSPKSSLSQYVYFVELQGDPNTEAQRVDTWSSRVGRAVQRVEEAGGVVEIIGLWPHRQ</sequence>
<dbReference type="PROSITE" id="PS51171">
    <property type="entry name" value="PREPHENATE_DEHYDR_3"/>
    <property type="match status" value="1"/>
</dbReference>
<keyword evidence="5" id="KW-0584">Phenylalanine biosynthesis</keyword>
<name>A0A9P3PIU6_LYOSH</name>
<comment type="caution">
    <text evidence="9">The sequence shown here is derived from an EMBL/GenBank/DDBJ whole genome shotgun (WGS) entry which is preliminary data.</text>
</comment>
<reference evidence="9" key="1">
    <citation type="submission" date="2022-07" db="EMBL/GenBank/DDBJ databases">
        <title>The genome of Lyophyllum shimeji provides insight into the initial evolution of ectomycorrhizal fungal genome.</title>
        <authorList>
            <person name="Kobayashi Y."/>
            <person name="Shibata T."/>
            <person name="Hirakawa H."/>
            <person name="Shigenobu S."/>
            <person name="Nishiyama T."/>
            <person name="Yamada A."/>
            <person name="Hasebe M."/>
            <person name="Kawaguchi M."/>
        </authorList>
    </citation>
    <scope>NUCLEOTIDE SEQUENCE</scope>
    <source>
        <strain evidence="9">AT787</strain>
    </source>
</reference>
<protein>
    <recommendedName>
        <fullName evidence="2">prephenate dehydratase</fullName>
        <ecNumber evidence="2">4.2.1.51</ecNumber>
    </recommendedName>
</protein>
<keyword evidence="10" id="KW-1185">Reference proteome</keyword>
<gene>
    <name evidence="9" type="primary">PHA2</name>
    <name evidence="9" type="ORF">LshimejAT787_0305310</name>
</gene>
<dbReference type="GO" id="GO:0004664">
    <property type="term" value="F:prephenate dehydratase activity"/>
    <property type="evidence" value="ECO:0007669"/>
    <property type="project" value="UniProtKB-EC"/>
</dbReference>
<evidence type="ECO:0000256" key="7">
    <source>
        <dbReference type="ARBA" id="ARBA00047848"/>
    </source>
</evidence>
<evidence type="ECO:0000256" key="6">
    <source>
        <dbReference type="ARBA" id="ARBA00023239"/>
    </source>
</evidence>
<evidence type="ECO:0000313" key="10">
    <source>
        <dbReference type="Proteomes" id="UP001063166"/>
    </source>
</evidence>
<dbReference type="PANTHER" id="PTHR21022">
    <property type="entry name" value="PREPHENATE DEHYDRATASE P PROTEIN"/>
    <property type="match status" value="1"/>
</dbReference>
<evidence type="ECO:0000256" key="4">
    <source>
        <dbReference type="ARBA" id="ARBA00023141"/>
    </source>
</evidence>
<dbReference type="InterPro" id="IPR008242">
    <property type="entry name" value="Chor_mutase/pphenate_deHydtase"/>
</dbReference>
<dbReference type="CDD" id="cd13532">
    <property type="entry name" value="PBP2_PDT_like"/>
    <property type="match status" value="1"/>
</dbReference>
<keyword evidence="6" id="KW-0456">Lyase</keyword>
<evidence type="ECO:0000256" key="2">
    <source>
        <dbReference type="ARBA" id="ARBA00013147"/>
    </source>
</evidence>